<evidence type="ECO:0000313" key="8">
    <source>
        <dbReference type="Proteomes" id="UP000791080"/>
    </source>
</evidence>
<dbReference type="Gene3D" id="3.40.50.150">
    <property type="entry name" value="Vaccinia Virus protein VP39"/>
    <property type="match status" value="1"/>
</dbReference>
<proteinExistence type="inferred from homology"/>
<dbReference type="NCBIfam" id="TIGR00027">
    <property type="entry name" value="mthyl_TIGR00027"/>
    <property type="match status" value="1"/>
</dbReference>
<dbReference type="Proteomes" id="UP000791080">
    <property type="component" value="Unassembled WGS sequence"/>
</dbReference>
<dbReference type="GO" id="GO:0008168">
    <property type="term" value="F:methyltransferase activity"/>
    <property type="evidence" value="ECO:0007669"/>
    <property type="project" value="UniProtKB-KW"/>
</dbReference>
<comment type="caution">
    <text evidence="7">The sequence shown here is derived from an EMBL/GenBank/DDBJ whole genome shotgun (WGS) entry which is preliminary data.</text>
</comment>
<dbReference type="Pfam" id="PF04072">
    <property type="entry name" value="LCM"/>
    <property type="match status" value="1"/>
</dbReference>
<organism evidence="7 8">
    <name type="scientific">Actinoalloteichus caeruleus DSM 43889</name>
    <dbReference type="NCBI Taxonomy" id="1120930"/>
    <lineage>
        <taxon>Bacteria</taxon>
        <taxon>Bacillati</taxon>
        <taxon>Actinomycetota</taxon>
        <taxon>Actinomycetes</taxon>
        <taxon>Pseudonocardiales</taxon>
        <taxon>Pseudonocardiaceae</taxon>
        <taxon>Actinoalloteichus</taxon>
        <taxon>Actinoalloteichus cyanogriseus</taxon>
    </lineage>
</organism>
<dbReference type="SUPFAM" id="SSF53335">
    <property type="entry name" value="S-adenosyl-L-methionine-dependent methyltransferases"/>
    <property type="match status" value="1"/>
</dbReference>
<comment type="similarity">
    <text evidence="2 6">Belongs to the UPF0677 family.</text>
</comment>
<dbReference type="PANTHER" id="PTHR43619">
    <property type="entry name" value="S-ADENOSYL-L-METHIONINE-DEPENDENT METHYLTRANSFERASE YKTD-RELATED"/>
    <property type="match status" value="1"/>
</dbReference>
<reference evidence="7 8" key="2">
    <citation type="submission" date="2022-06" db="EMBL/GenBank/DDBJ databases">
        <title>Genomic Encyclopedia of Type Strains, Phase I: the one thousand microbial genomes (KMG-I) project.</title>
        <authorList>
            <person name="Kyrpides N."/>
        </authorList>
    </citation>
    <scope>NUCLEOTIDE SEQUENCE [LARGE SCALE GENOMIC DNA]</scope>
    <source>
        <strain evidence="7 8">DSM 43889</strain>
    </source>
</reference>
<dbReference type="PANTHER" id="PTHR43619:SF2">
    <property type="entry name" value="S-ADENOSYL-L-METHIONINE-DEPENDENT METHYLTRANSFERASES SUPERFAMILY PROTEIN"/>
    <property type="match status" value="1"/>
</dbReference>
<evidence type="ECO:0000256" key="5">
    <source>
        <dbReference type="ARBA" id="ARBA00022691"/>
    </source>
</evidence>
<keyword evidence="8" id="KW-1185">Reference proteome</keyword>
<dbReference type="InterPro" id="IPR029063">
    <property type="entry name" value="SAM-dependent_MTases_sf"/>
</dbReference>
<dbReference type="InterPro" id="IPR011610">
    <property type="entry name" value="SAM_mthyl_Trfase_ML2640-like"/>
</dbReference>
<sequence>MTSTQQPGTGVESGVGLTAFMVAAARAMETHRTDSLASDPYAEHFVRAAPACADWPLRIEHAPGGDANPLWGRLGRYFGLRTRVLDDFVARALGSGTRQAVLLGAGLDSRAFRLDWPTGCVVFELDQPTVLGFKQDVLDGIGATPRASRRPLGCDLRDDWAPMLLDAGFDPALPTVWLAEGLLLYIPADGERRLIETIDRLSAPGSALAFEIKRGTELPEVRESAIYTSTRHQIGVDLVGLFEMERKPDSAGHLLATGWSVDVTTPFDFTRRLGRGPLPEARDALASNRWVFGSRG</sequence>
<keyword evidence="3 6" id="KW-0489">Methyltransferase</keyword>
<dbReference type="EC" id="2.1.1.-" evidence="6"/>
<dbReference type="InterPro" id="IPR007213">
    <property type="entry name" value="Ppm1/Ppm2/Tcmp"/>
</dbReference>
<comment type="function">
    <text evidence="1 6">Exhibits S-adenosyl-L-methionine-dependent methyltransferase activity.</text>
</comment>
<name>A0ABT1JDR6_ACTCY</name>
<evidence type="ECO:0000256" key="3">
    <source>
        <dbReference type="ARBA" id="ARBA00022603"/>
    </source>
</evidence>
<evidence type="ECO:0000256" key="1">
    <source>
        <dbReference type="ARBA" id="ARBA00003907"/>
    </source>
</evidence>
<keyword evidence="4" id="KW-0808">Transferase</keyword>
<evidence type="ECO:0000256" key="2">
    <source>
        <dbReference type="ARBA" id="ARBA00008138"/>
    </source>
</evidence>
<keyword evidence="5 6" id="KW-0949">S-adenosyl-L-methionine</keyword>
<reference evidence="7 8" key="1">
    <citation type="submission" date="2013-07" db="EMBL/GenBank/DDBJ databases">
        <authorList>
            <consortium name="DOE Joint Genome Institute"/>
            <person name="Reeve W."/>
            <person name="Huntemann M."/>
            <person name="Han J."/>
            <person name="Chen A."/>
            <person name="Kyrpides N."/>
            <person name="Mavromatis K."/>
            <person name="Markowitz V."/>
            <person name="Palaniappan K."/>
            <person name="Ivanova N."/>
            <person name="Schaumberg A."/>
            <person name="Pati A."/>
            <person name="Liolios K."/>
            <person name="Nordberg H.P."/>
            <person name="Cantor M.N."/>
            <person name="Hua S.X."/>
            <person name="Woyke T."/>
        </authorList>
    </citation>
    <scope>NUCLEOTIDE SEQUENCE [LARGE SCALE GENOMIC DNA]</scope>
    <source>
        <strain evidence="7 8">DSM 43889</strain>
    </source>
</reference>
<dbReference type="RefSeq" id="WP_026420346.1">
    <property type="nucleotide sequence ID" value="NZ_AUBJ02000001.1"/>
</dbReference>
<evidence type="ECO:0000256" key="4">
    <source>
        <dbReference type="ARBA" id="ARBA00022679"/>
    </source>
</evidence>
<protein>
    <recommendedName>
        <fullName evidence="6">S-adenosyl-L-methionine-dependent methyltransferase</fullName>
        <ecNumber evidence="6">2.1.1.-</ecNumber>
    </recommendedName>
</protein>
<evidence type="ECO:0000256" key="6">
    <source>
        <dbReference type="RuleBase" id="RU362030"/>
    </source>
</evidence>
<accession>A0ABT1JDR6</accession>
<dbReference type="EMBL" id="AUBJ02000001">
    <property type="protein sequence ID" value="MCP2330637.1"/>
    <property type="molecule type" value="Genomic_DNA"/>
</dbReference>
<gene>
    <name evidence="7" type="ORF">G443_000907</name>
</gene>
<dbReference type="GO" id="GO:0032259">
    <property type="term" value="P:methylation"/>
    <property type="evidence" value="ECO:0007669"/>
    <property type="project" value="UniProtKB-KW"/>
</dbReference>
<evidence type="ECO:0000313" key="7">
    <source>
        <dbReference type="EMBL" id="MCP2330637.1"/>
    </source>
</evidence>